<keyword evidence="7" id="KW-0051">Antiviral defense</keyword>
<evidence type="ECO:0000256" key="3">
    <source>
        <dbReference type="ARBA" id="ARBA00022452"/>
    </source>
</evidence>
<evidence type="ECO:0000256" key="11">
    <source>
        <dbReference type="ARBA" id="ARBA00093802"/>
    </source>
</evidence>
<comment type="caution">
    <text evidence="12">The sequence shown here is derived from an EMBL/GenBank/DDBJ whole genome shotgun (WGS) entry which is preliminary data.</text>
</comment>
<comment type="similarity">
    <text evidence="9">Belongs to the bacterial gasdermin family.</text>
</comment>
<dbReference type="AlphaFoldDB" id="A0A2H3KIH8"/>
<keyword evidence="13" id="KW-1185">Reference proteome</keyword>
<keyword evidence="6" id="KW-0812">Transmembrane</keyword>
<gene>
    <name evidence="12" type="ORF">A9Q02_04045</name>
</gene>
<keyword evidence="5" id="KW-0963">Cytoplasm</keyword>
<evidence type="ECO:0000256" key="7">
    <source>
        <dbReference type="ARBA" id="ARBA00023118"/>
    </source>
</evidence>
<evidence type="ECO:0000313" key="13">
    <source>
        <dbReference type="Proteomes" id="UP000220922"/>
    </source>
</evidence>
<evidence type="ECO:0000256" key="1">
    <source>
        <dbReference type="ARBA" id="ARBA00004496"/>
    </source>
</evidence>
<keyword evidence="4" id="KW-1003">Cell membrane</keyword>
<protein>
    <recommendedName>
        <fullName evidence="10">Gasdermin bGSDM</fullName>
    </recommendedName>
    <alternativeName>
        <fullName evidence="11">Bacterial gasdermin</fullName>
    </alternativeName>
</protein>
<sequence>MTIIPLCREDPLTGLVHDLFNANIVRIPDARVIPLTVLLHHHKRTYFRGSLLPMLEDARPLGLPIEESLLTDISGRRSRKVNLDLGLHILRGFLRGFGLPYADLEAGFAGAAHLTFAFPEARRRAVDPNALGWALTERRIDRQNPAASILFNESGYELLLIDSILISRQISIVLSSARGRRLNVDISVLRETMTELGGSVGANSDSDLELTLQSQAELTFAFTCVRVIFSPEGDIIALPPDPQQRTLSLGEPQPHVVLSHGPGLLIWDHTLP</sequence>
<evidence type="ECO:0000256" key="10">
    <source>
        <dbReference type="ARBA" id="ARBA00093798"/>
    </source>
</evidence>
<dbReference type="OrthoDB" id="146945at2"/>
<evidence type="ECO:0000256" key="9">
    <source>
        <dbReference type="ARBA" id="ARBA00093769"/>
    </source>
</evidence>
<evidence type="ECO:0000256" key="4">
    <source>
        <dbReference type="ARBA" id="ARBA00022475"/>
    </source>
</evidence>
<dbReference type="RefSeq" id="WP_097654262.1">
    <property type="nucleotide sequence ID" value="NZ_LYXE01000127.1"/>
</dbReference>
<dbReference type="Pfam" id="PF26164">
    <property type="entry name" value="Bact_GSDM"/>
    <property type="match status" value="1"/>
</dbReference>
<proteinExistence type="inferred from homology"/>
<dbReference type="Proteomes" id="UP000220922">
    <property type="component" value="Unassembled WGS sequence"/>
</dbReference>
<dbReference type="InterPro" id="IPR058978">
    <property type="entry name" value="GSDM_bact-type"/>
</dbReference>
<dbReference type="EMBL" id="LYXE01000127">
    <property type="protein sequence ID" value="PDV97634.1"/>
    <property type="molecule type" value="Genomic_DNA"/>
</dbReference>
<accession>A0A2H3KIH8</accession>
<evidence type="ECO:0000256" key="6">
    <source>
        <dbReference type="ARBA" id="ARBA00022692"/>
    </source>
</evidence>
<evidence type="ECO:0000313" key="12">
    <source>
        <dbReference type="EMBL" id="PDV97634.1"/>
    </source>
</evidence>
<keyword evidence="8" id="KW-0472">Membrane</keyword>
<organism evidence="12 13">
    <name type="scientific">Candidatus Chloroploca asiatica</name>
    <dbReference type="NCBI Taxonomy" id="1506545"/>
    <lineage>
        <taxon>Bacteria</taxon>
        <taxon>Bacillati</taxon>
        <taxon>Chloroflexota</taxon>
        <taxon>Chloroflexia</taxon>
        <taxon>Chloroflexales</taxon>
        <taxon>Chloroflexineae</taxon>
        <taxon>Oscillochloridaceae</taxon>
        <taxon>Candidatus Chloroploca</taxon>
    </lineage>
</organism>
<name>A0A2H3KIH8_9CHLR</name>
<evidence type="ECO:0000256" key="5">
    <source>
        <dbReference type="ARBA" id="ARBA00022490"/>
    </source>
</evidence>
<comment type="subcellular location">
    <subcellularLocation>
        <location evidence="2">Cell membrane</location>
        <topology evidence="2">Multi-pass membrane protein</topology>
    </subcellularLocation>
    <subcellularLocation>
        <location evidence="1">Cytoplasm</location>
    </subcellularLocation>
</comment>
<keyword evidence="3" id="KW-1134">Transmembrane beta strand</keyword>
<evidence type="ECO:0000256" key="2">
    <source>
        <dbReference type="ARBA" id="ARBA00004651"/>
    </source>
</evidence>
<evidence type="ECO:0000256" key="8">
    <source>
        <dbReference type="ARBA" id="ARBA00023136"/>
    </source>
</evidence>
<reference evidence="12 13" key="1">
    <citation type="submission" date="2016-05" db="EMBL/GenBank/DDBJ databases">
        <authorList>
            <person name="Lavstsen T."/>
            <person name="Jespersen J.S."/>
        </authorList>
    </citation>
    <scope>NUCLEOTIDE SEQUENCE [LARGE SCALE GENOMIC DNA]</scope>
    <source>
        <strain evidence="12 13">B7-9</strain>
    </source>
</reference>